<gene>
    <name evidence="2" type="ORF">chiPu_0025102</name>
</gene>
<name>A0A401TFP7_CHIPU</name>
<proteinExistence type="predicted"/>
<reference evidence="2 3" key="1">
    <citation type="journal article" date="2018" name="Nat. Ecol. Evol.">
        <title>Shark genomes provide insights into elasmobranch evolution and the origin of vertebrates.</title>
        <authorList>
            <person name="Hara Y"/>
            <person name="Yamaguchi K"/>
            <person name="Onimaru K"/>
            <person name="Kadota M"/>
            <person name="Koyanagi M"/>
            <person name="Keeley SD"/>
            <person name="Tatsumi K"/>
            <person name="Tanaka K"/>
            <person name="Motone F"/>
            <person name="Kageyama Y"/>
            <person name="Nozu R"/>
            <person name="Adachi N"/>
            <person name="Nishimura O"/>
            <person name="Nakagawa R"/>
            <person name="Tanegashima C"/>
            <person name="Kiyatake I"/>
            <person name="Matsumoto R"/>
            <person name="Murakumo K"/>
            <person name="Nishida K"/>
            <person name="Terakita A"/>
            <person name="Kuratani S"/>
            <person name="Sato K"/>
            <person name="Hyodo S Kuraku.S."/>
        </authorList>
    </citation>
    <scope>NUCLEOTIDE SEQUENCE [LARGE SCALE GENOMIC DNA]</scope>
</reference>
<feature type="region of interest" description="Disordered" evidence="1">
    <location>
        <begin position="1"/>
        <end position="28"/>
    </location>
</feature>
<dbReference type="Proteomes" id="UP000287033">
    <property type="component" value="Unassembled WGS sequence"/>
</dbReference>
<feature type="non-terminal residue" evidence="2">
    <location>
        <position position="1"/>
    </location>
</feature>
<accession>A0A401TFP7</accession>
<protein>
    <submittedName>
        <fullName evidence="2">Uncharacterized protein</fullName>
    </submittedName>
</protein>
<evidence type="ECO:0000313" key="3">
    <source>
        <dbReference type="Proteomes" id="UP000287033"/>
    </source>
</evidence>
<evidence type="ECO:0000313" key="2">
    <source>
        <dbReference type="EMBL" id="GCC41472.1"/>
    </source>
</evidence>
<feature type="compositionally biased region" description="Basic and acidic residues" evidence="1">
    <location>
        <begin position="1"/>
        <end position="18"/>
    </location>
</feature>
<evidence type="ECO:0000256" key="1">
    <source>
        <dbReference type="SAM" id="MobiDB-lite"/>
    </source>
</evidence>
<sequence length="45" mass="4904">GHSPECAKDGRSHTERMDVNGSEFANPDGQHMLESLLPVSVLLNK</sequence>
<keyword evidence="3" id="KW-1185">Reference proteome</keyword>
<organism evidence="2 3">
    <name type="scientific">Chiloscyllium punctatum</name>
    <name type="common">Brownbanded bambooshark</name>
    <name type="synonym">Hemiscyllium punctatum</name>
    <dbReference type="NCBI Taxonomy" id="137246"/>
    <lineage>
        <taxon>Eukaryota</taxon>
        <taxon>Metazoa</taxon>
        <taxon>Chordata</taxon>
        <taxon>Craniata</taxon>
        <taxon>Vertebrata</taxon>
        <taxon>Chondrichthyes</taxon>
        <taxon>Elasmobranchii</taxon>
        <taxon>Galeomorphii</taxon>
        <taxon>Galeoidea</taxon>
        <taxon>Orectolobiformes</taxon>
        <taxon>Hemiscylliidae</taxon>
        <taxon>Chiloscyllium</taxon>
    </lineage>
</organism>
<dbReference type="EMBL" id="BEZZ01052205">
    <property type="protein sequence ID" value="GCC41472.1"/>
    <property type="molecule type" value="Genomic_DNA"/>
</dbReference>
<dbReference type="AlphaFoldDB" id="A0A401TFP7"/>
<comment type="caution">
    <text evidence="2">The sequence shown here is derived from an EMBL/GenBank/DDBJ whole genome shotgun (WGS) entry which is preliminary data.</text>
</comment>